<dbReference type="PANTHER" id="PTHR31303:SF1">
    <property type="entry name" value="CTP-DEPENDENT DIACYLGLYCEROL KINASE 1"/>
    <property type="match status" value="1"/>
</dbReference>
<feature type="transmembrane region" description="Helical" evidence="1">
    <location>
        <begin position="140"/>
        <end position="159"/>
    </location>
</feature>
<reference evidence="2" key="1">
    <citation type="submission" date="2018-06" db="EMBL/GenBank/DDBJ databases">
        <authorList>
            <person name="Zhirakovskaya E."/>
        </authorList>
    </citation>
    <scope>NUCLEOTIDE SEQUENCE</scope>
</reference>
<protein>
    <submittedName>
        <fullName evidence="2">Dolichol kinase</fullName>
        <ecNumber evidence="2">2.7.1.108</ecNumber>
    </submittedName>
</protein>
<accession>A0A3B1BV88</accession>
<proteinExistence type="predicted"/>
<evidence type="ECO:0000313" key="2">
    <source>
        <dbReference type="EMBL" id="VAX16153.1"/>
    </source>
</evidence>
<feature type="transmembrane region" description="Helical" evidence="1">
    <location>
        <begin position="20"/>
        <end position="35"/>
    </location>
</feature>
<name>A0A3B1BV88_9ZZZZ</name>
<dbReference type="AlphaFoldDB" id="A0A3B1BV88"/>
<sequence>MTATLDKGNIDYKTELMRKGIHLLSLSMAIIYYFIPKELALKILIPITVFSLILDLARYFYPPYSKLFYKIFGFMLRKHEINSKKMTLSGATYVFLGVTLVVILFPKVFVIPAIAVLIIGDIFAALIGRKFGRHKFLAKSLEGTLAFFVTGSIVILFSPKINNDVIEYLIGFAAVAVAAIMENISYGWADDNLTVPLSVCITMAVLYSIFLPQLDLILPNVPV</sequence>
<dbReference type="EMBL" id="UOGD01000046">
    <property type="protein sequence ID" value="VAX16153.1"/>
    <property type="molecule type" value="Genomic_DNA"/>
</dbReference>
<dbReference type="EC" id="2.7.1.108" evidence="2"/>
<keyword evidence="1" id="KW-0812">Transmembrane</keyword>
<feature type="transmembrane region" description="Helical" evidence="1">
    <location>
        <begin position="86"/>
        <end position="105"/>
    </location>
</feature>
<keyword evidence="2" id="KW-0808">Transferase</keyword>
<feature type="transmembrane region" description="Helical" evidence="1">
    <location>
        <begin position="165"/>
        <end position="181"/>
    </location>
</feature>
<feature type="transmembrane region" description="Helical" evidence="1">
    <location>
        <begin position="41"/>
        <end position="61"/>
    </location>
</feature>
<feature type="transmembrane region" description="Helical" evidence="1">
    <location>
        <begin position="193"/>
        <end position="210"/>
    </location>
</feature>
<evidence type="ECO:0000256" key="1">
    <source>
        <dbReference type="SAM" id="Phobius"/>
    </source>
</evidence>
<keyword evidence="2" id="KW-0418">Kinase</keyword>
<dbReference type="InterPro" id="IPR037997">
    <property type="entry name" value="Dgk1-like"/>
</dbReference>
<keyword evidence="1" id="KW-1133">Transmembrane helix</keyword>
<dbReference type="PANTHER" id="PTHR31303">
    <property type="entry name" value="CTP-DEPENDENT DIACYLGLYCEROL KINASE 1"/>
    <property type="match status" value="1"/>
</dbReference>
<dbReference type="GO" id="GO:0004168">
    <property type="term" value="F:dolichol kinase activity"/>
    <property type="evidence" value="ECO:0007669"/>
    <property type="project" value="UniProtKB-EC"/>
</dbReference>
<gene>
    <name evidence="2" type="ORF">MNBD_IGNAVI01-2125</name>
</gene>
<organism evidence="2">
    <name type="scientific">hydrothermal vent metagenome</name>
    <dbReference type="NCBI Taxonomy" id="652676"/>
    <lineage>
        <taxon>unclassified sequences</taxon>
        <taxon>metagenomes</taxon>
        <taxon>ecological metagenomes</taxon>
    </lineage>
</organism>
<feature type="transmembrane region" description="Helical" evidence="1">
    <location>
        <begin position="111"/>
        <end position="128"/>
    </location>
</feature>
<keyword evidence="1" id="KW-0472">Membrane</keyword>
<dbReference type="GO" id="GO:0004143">
    <property type="term" value="F:ATP-dependent diacylglycerol kinase activity"/>
    <property type="evidence" value="ECO:0007669"/>
    <property type="project" value="InterPro"/>
</dbReference>